<dbReference type="EMBL" id="CAADRA010007043">
    <property type="protein sequence ID" value="VFT98811.1"/>
    <property type="molecule type" value="Genomic_DNA"/>
</dbReference>
<evidence type="ECO:0000256" key="2">
    <source>
        <dbReference type="ARBA" id="ARBA00005573"/>
    </source>
</evidence>
<evidence type="ECO:0000256" key="9">
    <source>
        <dbReference type="RuleBase" id="RU365073"/>
    </source>
</evidence>
<proteinExistence type="inferred from homology"/>
<reference evidence="11" key="2">
    <citation type="submission" date="2019-06" db="EMBL/GenBank/DDBJ databases">
        <title>Genomics analysis of Aphanomyces spp. identifies a new class of oomycete effector associated with host adaptation.</title>
        <authorList>
            <person name="Gaulin E."/>
        </authorList>
    </citation>
    <scope>NUCLEOTIDE SEQUENCE</scope>
    <source>
        <strain evidence="11">CBS 578.67</strain>
    </source>
</reference>
<organism evidence="12 13">
    <name type="scientific">Aphanomyces stellatus</name>
    <dbReference type="NCBI Taxonomy" id="120398"/>
    <lineage>
        <taxon>Eukaryota</taxon>
        <taxon>Sar</taxon>
        <taxon>Stramenopiles</taxon>
        <taxon>Oomycota</taxon>
        <taxon>Saprolegniomycetes</taxon>
        <taxon>Saprolegniales</taxon>
        <taxon>Verrucalvaceae</taxon>
        <taxon>Aphanomyces</taxon>
    </lineage>
</organism>
<dbReference type="PANTHER" id="PTHR13373:SF21">
    <property type="entry name" value="NUCLEAR PORE COMPLEX PROTEIN NUP85"/>
    <property type="match status" value="1"/>
</dbReference>
<dbReference type="EMBL" id="VJMH01007017">
    <property type="protein sequence ID" value="KAF0686049.1"/>
    <property type="molecule type" value="Genomic_DNA"/>
</dbReference>
<accession>A0A485LK84</accession>
<name>A0A485LK84_9STRA</name>
<comment type="subcellular location">
    <subcellularLocation>
        <location evidence="1 9">Nucleus</location>
        <location evidence="1 9">Nuclear pore complex</location>
    </subcellularLocation>
</comment>
<protein>
    <recommendedName>
        <fullName evidence="9">Nuclear pore complex protein Nup85</fullName>
    </recommendedName>
</protein>
<feature type="region of interest" description="Disordered" evidence="10">
    <location>
        <begin position="1"/>
        <end position="27"/>
    </location>
</feature>
<dbReference type="Pfam" id="PF07575">
    <property type="entry name" value="Nucleopor_Nup85"/>
    <property type="match status" value="1"/>
</dbReference>
<evidence type="ECO:0000256" key="3">
    <source>
        <dbReference type="ARBA" id="ARBA00022448"/>
    </source>
</evidence>
<evidence type="ECO:0000313" key="13">
    <source>
        <dbReference type="Proteomes" id="UP000332933"/>
    </source>
</evidence>
<dbReference type="GO" id="GO:0006406">
    <property type="term" value="P:mRNA export from nucleus"/>
    <property type="evidence" value="ECO:0007669"/>
    <property type="project" value="TreeGrafter"/>
</dbReference>
<dbReference type="GO" id="GO:0031965">
    <property type="term" value="C:nuclear membrane"/>
    <property type="evidence" value="ECO:0007669"/>
    <property type="project" value="UniProtKB-UniRule"/>
</dbReference>
<keyword evidence="3 9" id="KW-0813">Transport</keyword>
<dbReference type="Proteomes" id="UP000332933">
    <property type="component" value="Unassembled WGS sequence"/>
</dbReference>
<reference evidence="12 13" key="1">
    <citation type="submission" date="2019-03" db="EMBL/GenBank/DDBJ databases">
        <authorList>
            <person name="Gaulin E."/>
            <person name="Dumas B."/>
        </authorList>
    </citation>
    <scope>NUCLEOTIDE SEQUENCE [LARGE SCALE GENOMIC DNA]</scope>
    <source>
        <strain evidence="12">CBS 568.67</strain>
    </source>
</reference>
<comment type="function">
    <text evidence="9">Functions as a component of the nuclear pore complex (NPC).</text>
</comment>
<evidence type="ECO:0000256" key="6">
    <source>
        <dbReference type="ARBA" id="ARBA00023010"/>
    </source>
</evidence>
<dbReference type="OrthoDB" id="17644at2759"/>
<dbReference type="GO" id="GO:0045893">
    <property type="term" value="P:positive regulation of DNA-templated transcription"/>
    <property type="evidence" value="ECO:0007669"/>
    <property type="project" value="TreeGrafter"/>
</dbReference>
<keyword evidence="8 9" id="KW-0539">Nucleus</keyword>
<comment type="subunit">
    <text evidence="9">Component of the nuclear pore complex (NPC).</text>
</comment>
<evidence type="ECO:0000256" key="10">
    <source>
        <dbReference type="SAM" id="MobiDB-lite"/>
    </source>
</evidence>
<evidence type="ECO:0000256" key="4">
    <source>
        <dbReference type="ARBA" id="ARBA00022816"/>
    </source>
</evidence>
<evidence type="ECO:0000256" key="1">
    <source>
        <dbReference type="ARBA" id="ARBA00004567"/>
    </source>
</evidence>
<evidence type="ECO:0000256" key="7">
    <source>
        <dbReference type="ARBA" id="ARBA00023132"/>
    </source>
</evidence>
<dbReference type="PANTHER" id="PTHR13373">
    <property type="entry name" value="FROUNT PROTEIN-RELATED"/>
    <property type="match status" value="1"/>
</dbReference>
<dbReference type="GO" id="GO:0017056">
    <property type="term" value="F:structural constituent of nuclear pore"/>
    <property type="evidence" value="ECO:0007669"/>
    <property type="project" value="TreeGrafter"/>
</dbReference>
<dbReference type="AlphaFoldDB" id="A0A485LK84"/>
<evidence type="ECO:0000313" key="12">
    <source>
        <dbReference type="EMBL" id="VFT98811.1"/>
    </source>
</evidence>
<keyword evidence="13" id="KW-1185">Reference proteome</keyword>
<evidence type="ECO:0000256" key="5">
    <source>
        <dbReference type="ARBA" id="ARBA00022927"/>
    </source>
</evidence>
<evidence type="ECO:0000313" key="11">
    <source>
        <dbReference type="EMBL" id="KAF0686049.1"/>
    </source>
</evidence>
<gene>
    <name evidence="12" type="primary">Aste57867_22143</name>
    <name evidence="11" type="ORF">As57867_022074</name>
    <name evidence="12" type="ORF">ASTE57867_22143</name>
</gene>
<keyword evidence="5 9" id="KW-0653">Protein transport</keyword>
<keyword evidence="9" id="KW-0472">Membrane</keyword>
<keyword evidence="6 9" id="KW-0811">Translocation</keyword>
<dbReference type="InterPro" id="IPR011502">
    <property type="entry name" value="Nucleoporin_Nup85"/>
</dbReference>
<sequence>MMGWPTAQVPDVEMHTDDGASPPPLDKSVKNLVSESARIFEGLTRVSTPASVNAACGAYSAALLKCVREMETDEPLVEVIKASMALFHLCEILFFSDESTLLPYAFGGWMREHYGALEVEELDAAFFHLQNEVSPDADASYWPTIIQLVLSGNGRKAWELLARTVPLHGRHSQTLETLRHLLLHMPSTTSDASFNWAAWQDASLQLLQSSDALVHSDPHIRLLLELLCGQHLDQHARSWHQLVTAKCLLDDPKAHLSAATMGHRIVQRVEAAFPTALPPFEQIVVQLLQYDLGAALDRIHNLGAGSFPWFLAHLTDLLVRRRELQPTSEAFMLDYVQSTLLPHSLWPLATLYLEQCPTNGGPVVLSMLRRATATCDSDFKAHKLLDTCATYGLTQTAAALASARGAAWAAKHKPAVALTWYLRARDISALNALCDDIIARDTNQLDAAADVLAHATDLSPTIAFLVKYHEVTLVLADLAHLESTSTSARHPKWPLVQREAAARLSALVMHCHVPRALWSTVLAALLPLLVDGAADRPVFQAAELYGLLDAIQDHRLARCGLQDDDADEDAKKELVARVQQAIAVTLSQVLVMDTV</sequence>
<dbReference type="GO" id="GO:0006606">
    <property type="term" value="P:protein import into nucleus"/>
    <property type="evidence" value="ECO:0007669"/>
    <property type="project" value="TreeGrafter"/>
</dbReference>
<keyword evidence="7 9" id="KW-0906">Nuclear pore complex</keyword>
<evidence type="ECO:0000256" key="8">
    <source>
        <dbReference type="ARBA" id="ARBA00023242"/>
    </source>
</evidence>
<keyword evidence="4 9" id="KW-0509">mRNA transport</keyword>
<dbReference type="GO" id="GO:0031080">
    <property type="term" value="C:nuclear pore outer ring"/>
    <property type="evidence" value="ECO:0007669"/>
    <property type="project" value="TreeGrafter"/>
</dbReference>
<comment type="similarity">
    <text evidence="2 9">Belongs to the nucleoporin Nup85 family.</text>
</comment>